<proteinExistence type="predicted"/>
<feature type="compositionally biased region" description="Basic residues" evidence="1">
    <location>
        <begin position="208"/>
        <end position="222"/>
    </location>
</feature>
<feature type="compositionally biased region" description="Low complexity" evidence="1">
    <location>
        <begin position="70"/>
        <end position="84"/>
    </location>
</feature>
<name>A0AAD7NNA2_9AGAR</name>
<evidence type="ECO:0000256" key="1">
    <source>
        <dbReference type="SAM" id="MobiDB-lite"/>
    </source>
</evidence>
<feature type="region of interest" description="Disordered" evidence="1">
    <location>
        <begin position="45"/>
        <end position="158"/>
    </location>
</feature>
<evidence type="ECO:0000313" key="2">
    <source>
        <dbReference type="EMBL" id="KAJ7767875.1"/>
    </source>
</evidence>
<feature type="compositionally biased region" description="Basic residues" evidence="1">
    <location>
        <begin position="146"/>
        <end position="158"/>
    </location>
</feature>
<evidence type="ECO:0000313" key="3">
    <source>
        <dbReference type="Proteomes" id="UP001215280"/>
    </source>
</evidence>
<reference evidence="2" key="1">
    <citation type="submission" date="2023-03" db="EMBL/GenBank/DDBJ databases">
        <title>Massive genome expansion in bonnet fungi (Mycena s.s.) driven by repeated elements and novel gene families across ecological guilds.</title>
        <authorList>
            <consortium name="Lawrence Berkeley National Laboratory"/>
            <person name="Harder C.B."/>
            <person name="Miyauchi S."/>
            <person name="Viragh M."/>
            <person name="Kuo A."/>
            <person name="Thoen E."/>
            <person name="Andreopoulos B."/>
            <person name="Lu D."/>
            <person name="Skrede I."/>
            <person name="Drula E."/>
            <person name="Henrissat B."/>
            <person name="Morin E."/>
            <person name="Kohler A."/>
            <person name="Barry K."/>
            <person name="LaButti K."/>
            <person name="Morin E."/>
            <person name="Salamov A."/>
            <person name="Lipzen A."/>
            <person name="Mereny Z."/>
            <person name="Hegedus B."/>
            <person name="Baldrian P."/>
            <person name="Stursova M."/>
            <person name="Weitz H."/>
            <person name="Taylor A."/>
            <person name="Grigoriev I.V."/>
            <person name="Nagy L.G."/>
            <person name="Martin F."/>
            <person name="Kauserud H."/>
        </authorList>
    </citation>
    <scope>NUCLEOTIDE SEQUENCE</scope>
    <source>
        <strain evidence="2">CBHHK188m</strain>
    </source>
</reference>
<feature type="compositionally biased region" description="Basic and acidic residues" evidence="1">
    <location>
        <begin position="127"/>
        <end position="145"/>
    </location>
</feature>
<gene>
    <name evidence="2" type="ORF">DFH07DRAFT_808035</name>
</gene>
<dbReference type="Proteomes" id="UP001215280">
    <property type="component" value="Unassembled WGS sequence"/>
</dbReference>
<comment type="caution">
    <text evidence="2">The sequence shown here is derived from an EMBL/GenBank/DDBJ whole genome shotgun (WGS) entry which is preliminary data.</text>
</comment>
<dbReference type="AlphaFoldDB" id="A0AAD7NNA2"/>
<accession>A0AAD7NNA2</accession>
<dbReference type="EMBL" id="JARJLG010000029">
    <property type="protein sequence ID" value="KAJ7767875.1"/>
    <property type="molecule type" value="Genomic_DNA"/>
</dbReference>
<keyword evidence="3" id="KW-1185">Reference proteome</keyword>
<feature type="region of interest" description="Disordered" evidence="1">
    <location>
        <begin position="203"/>
        <end position="222"/>
    </location>
</feature>
<organism evidence="2 3">
    <name type="scientific">Mycena maculata</name>
    <dbReference type="NCBI Taxonomy" id="230809"/>
    <lineage>
        <taxon>Eukaryota</taxon>
        <taxon>Fungi</taxon>
        <taxon>Dikarya</taxon>
        <taxon>Basidiomycota</taxon>
        <taxon>Agaricomycotina</taxon>
        <taxon>Agaricomycetes</taxon>
        <taxon>Agaricomycetidae</taxon>
        <taxon>Agaricales</taxon>
        <taxon>Marasmiineae</taxon>
        <taxon>Mycenaceae</taxon>
        <taxon>Mycena</taxon>
    </lineage>
</organism>
<sequence length="260" mass="29655">MPKLLRTLRKSNRGNFPDISVDGLSLNMTEQHRLVYQLTFTPTSTLAKSTHHGPNGRLLERLHRRPPRPRSLLRLPLHPSSLPPNGRFRSSPLLGRRQNRAGDGSPLLHLRHRLPELARQRFPPVARTHDSRSSPDSHGPREWHRSRTRPHRTRRRGCRVRGYHSTPFCSRRAHHDTQGRGLGQQFLDRRLLLPHTRYRVGEEAPAREHRRHAAVRPPRARGPLRRAPATWLRRLAGQAKASLAIGRGGDGCTSCARSPG</sequence>
<protein>
    <submittedName>
        <fullName evidence="2">Uncharacterized protein</fullName>
    </submittedName>
</protein>